<feature type="transmembrane region" description="Helical" evidence="7">
    <location>
        <begin position="69"/>
        <end position="88"/>
    </location>
</feature>
<feature type="transmembrane region" description="Helical" evidence="7">
    <location>
        <begin position="166"/>
        <end position="184"/>
    </location>
</feature>
<evidence type="ECO:0000256" key="2">
    <source>
        <dbReference type="ARBA" id="ARBA00022475"/>
    </source>
</evidence>
<keyword evidence="6 7" id="KW-0472">Membrane</keyword>
<feature type="transmembrane region" description="Helical" evidence="7">
    <location>
        <begin position="269"/>
        <end position="289"/>
    </location>
</feature>
<dbReference type="EMBL" id="JBHTIH010000002">
    <property type="protein sequence ID" value="MFD0738193.1"/>
    <property type="molecule type" value="Genomic_DNA"/>
</dbReference>
<keyword evidence="5 7" id="KW-1133">Transmembrane helix</keyword>
<feature type="transmembrane region" description="Helical" evidence="7">
    <location>
        <begin position="140"/>
        <end position="160"/>
    </location>
</feature>
<evidence type="ECO:0000256" key="4">
    <source>
        <dbReference type="ARBA" id="ARBA00022692"/>
    </source>
</evidence>
<evidence type="ECO:0000313" key="9">
    <source>
        <dbReference type="Proteomes" id="UP001597090"/>
    </source>
</evidence>
<keyword evidence="2" id="KW-1003">Cell membrane</keyword>
<evidence type="ECO:0000313" key="8">
    <source>
        <dbReference type="EMBL" id="MFD0738193.1"/>
    </source>
</evidence>
<name>A0ABW2YM40_9GAMM</name>
<sequence>MLLWLALFFVIGAAGTWLARGYAVRRELLDHPGERRSHAVATPRGGGMAIVLALLVAASALAARHPLQVPLLVAFVLGLLLVAGVGLIDDHRPLSPWSRLVVHVLAAAVLAIGVAAAFGSLWVAAVAFIAALVLTNVWNFMDGINGLAASQAAIVAAGFAWLAGGVWGWLALALAAACLGFLPFNFPRARIFLGDVGSGALGYSLAALLAVVLGSQQRWWLPILLVPVSAFLVDAGLTLLRRLWRGERWWTAHTQHAYQVWARQAGSHAWPTAAYSAWTLCGVLAMGLLRSAPGSFILASSIAWYTSGAFLWWWLQRRELGRR</sequence>
<accession>A0ABW2YM40</accession>
<protein>
    <submittedName>
        <fullName evidence="8">Lipopolysaccharide biosynthesis protein</fullName>
    </submittedName>
</protein>
<evidence type="ECO:0000256" key="1">
    <source>
        <dbReference type="ARBA" id="ARBA00004651"/>
    </source>
</evidence>
<evidence type="ECO:0000256" key="6">
    <source>
        <dbReference type="ARBA" id="ARBA00023136"/>
    </source>
</evidence>
<dbReference type="InterPro" id="IPR000715">
    <property type="entry name" value="Glycosyl_transferase_4"/>
</dbReference>
<feature type="transmembrane region" description="Helical" evidence="7">
    <location>
        <begin position="191"/>
        <end position="213"/>
    </location>
</feature>
<dbReference type="Proteomes" id="UP001597090">
    <property type="component" value="Unassembled WGS sequence"/>
</dbReference>
<evidence type="ECO:0000256" key="7">
    <source>
        <dbReference type="SAM" id="Phobius"/>
    </source>
</evidence>
<keyword evidence="4 7" id="KW-0812">Transmembrane</keyword>
<evidence type="ECO:0000256" key="5">
    <source>
        <dbReference type="ARBA" id="ARBA00022989"/>
    </source>
</evidence>
<feature type="transmembrane region" description="Helical" evidence="7">
    <location>
        <begin position="100"/>
        <end position="133"/>
    </location>
</feature>
<dbReference type="PANTHER" id="PTHR22926:SF3">
    <property type="entry name" value="UNDECAPRENYL-PHOSPHATE ALPHA-N-ACETYLGLUCOSAMINYL 1-PHOSPHATE TRANSFERASE"/>
    <property type="match status" value="1"/>
</dbReference>
<feature type="transmembrane region" description="Helical" evidence="7">
    <location>
        <begin position="295"/>
        <end position="315"/>
    </location>
</feature>
<dbReference type="PANTHER" id="PTHR22926">
    <property type="entry name" value="PHOSPHO-N-ACETYLMURAMOYL-PENTAPEPTIDE-TRANSFERASE"/>
    <property type="match status" value="1"/>
</dbReference>
<reference evidence="9" key="1">
    <citation type="journal article" date="2019" name="Int. J. Syst. Evol. Microbiol.">
        <title>The Global Catalogue of Microorganisms (GCM) 10K type strain sequencing project: providing services to taxonomists for standard genome sequencing and annotation.</title>
        <authorList>
            <consortium name="The Broad Institute Genomics Platform"/>
            <consortium name="The Broad Institute Genome Sequencing Center for Infectious Disease"/>
            <person name="Wu L."/>
            <person name="Ma J."/>
        </authorList>
    </citation>
    <scope>NUCLEOTIDE SEQUENCE [LARGE SCALE GENOMIC DNA]</scope>
    <source>
        <strain evidence="9">CCUG 55491</strain>
    </source>
</reference>
<organism evidence="8 9">
    <name type="scientific">Lysobacter koreensis</name>
    <dbReference type="NCBI Taxonomy" id="266122"/>
    <lineage>
        <taxon>Bacteria</taxon>
        <taxon>Pseudomonadati</taxon>
        <taxon>Pseudomonadota</taxon>
        <taxon>Gammaproteobacteria</taxon>
        <taxon>Lysobacterales</taxon>
        <taxon>Lysobacteraceae</taxon>
        <taxon>Lysobacter</taxon>
    </lineage>
</organism>
<comment type="subcellular location">
    <subcellularLocation>
        <location evidence="1">Cell membrane</location>
        <topology evidence="1">Multi-pass membrane protein</topology>
    </subcellularLocation>
</comment>
<keyword evidence="9" id="KW-1185">Reference proteome</keyword>
<dbReference type="RefSeq" id="WP_386811129.1">
    <property type="nucleotide sequence ID" value="NZ_JBHTIH010000002.1"/>
</dbReference>
<comment type="caution">
    <text evidence="8">The sequence shown here is derived from an EMBL/GenBank/DDBJ whole genome shotgun (WGS) entry which is preliminary data.</text>
</comment>
<dbReference type="Pfam" id="PF00953">
    <property type="entry name" value="Glycos_transf_4"/>
    <property type="match status" value="1"/>
</dbReference>
<gene>
    <name evidence="8" type="ORF">ACFQZQ_02670</name>
</gene>
<proteinExistence type="predicted"/>
<keyword evidence="3" id="KW-0808">Transferase</keyword>
<evidence type="ECO:0000256" key="3">
    <source>
        <dbReference type="ARBA" id="ARBA00022679"/>
    </source>
</evidence>
<feature type="transmembrane region" description="Helical" evidence="7">
    <location>
        <begin position="219"/>
        <end position="240"/>
    </location>
</feature>
<feature type="transmembrane region" description="Helical" evidence="7">
    <location>
        <begin position="45"/>
        <end position="62"/>
    </location>
</feature>